<feature type="region of interest" description="Disordered" evidence="1">
    <location>
        <begin position="168"/>
        <end position="229"/>
    </location>
</feature>
<evidence type="ECO:0000313" key="2">
    <source>
        <dbReference type="EMBL" id="PBK80945.1"/>
    </source>
</evidence>
<dbReference type="OMA" id="CADSSIW"/>
<feature type="compositionally biased region" description="Basic and acidic residues" evidence="1">
    <location>
        <begin position="13"/>
        <end position="32"/>
    </location>
</feature>
<evidence type="ECO:0000256" key="1">
    <source>
        <dbReference type="SAM" id="MobiDB-lite"/>
    </source>
</evidence>
<gene>
    <name evidence="2" type="ORF">ARMGADRAFT_1039641</name>
</gene>
<dbReference type="Proteomes" id="UP000217790">
    <property type="component" value="Unassembled WGS sequence"/>
</dbReference>
<feature type="region of interest" description="Disordered" evidence="1">
    <location>
        <begin position="338"/>
        <end position="369"/>
    </location>
</feature>
<feature type="region of interest" description="Disordered" evidence="1">
    <location>
        <begin position="101"/>
        <end position="133"/>
    </location>
</feature>
<proteinExistence type="predicted"/>
<feature type="compositionally biased region" description="Polar residues" evidence="1">
    <location>
        <begin position="554"/>
        <end position="568"/>
    </location>
</feature>
<feature type="region of interest" description="Disordered" evidence="1">
    <location>
        <begin position="297"/>
        <end position="322"/>
    </location>
</feature>
<feature type="region of interest" description="Disordered" evidence="1">
    <location>
        <begin position="552"/>
        <end position="574"/>
    </location>
</feature>
<protein>
    <submittedName>
        <fullName evidence="2">Uncharacterized protein</fullName>
    </submittedName>
</protein>
<dbReference type="AlphaFoldDB" id="A0A2H3CCZ4"/>
<reference evidence="3" key="1">
    <citation type="journal article" date="2017" name="Nat. Ecol. Evol.">
        <title>Genome expansion and lineage-specific genetic innovations in the forest pathogenic fungi Armillaria.</title>
        <authorList>
            <person name="Sipos G."/>
            <person name="Prasanna A.N."/>
            <person name="Walter M.C."/>
            <person name="O'Connor E."/>
            <person name="Balint B."/>
            <person name="Krizsan K."/>
            <person name="Kiss B."/>
            <person name="Hess J."/>
            <person name="Varga T."/>
            <person name="Slot J."/>
            <person name="Riley R."/>
            <person name="Boka B."/>
            <person name="Rigling D."/>
            <person name="Barry K."/>
            <person name="Lee J."/>
            <person name="Mihaltcheva S."/>
            <person name="LaButti K."/>
            <person name="Lipzen A."/>
            <person name="Waldron R."/>
            <person name="Moloney N.M."/>
            <person name="Sperisen C."/>
            <person name="Kredics L."/>
            <person name="Vagvoelgyi C."/>
            <person name="Patrignani A."/>
            <person name="Fitzpatrick D."/>
            <person name="Nagy I."/>
            <person name="Doyle S."/>
            <person name="Anderson J.B."/>
            <person name="Grigoriev I.V."/>
            <person name="Gueldener U."/>
            <person name="Muensterkoetter M."/>
            <person name="Nagy L.G."/>
        </authorList>
    </citation>
    <scope>NUCLEOTIDE SEQUENCE [LARGE SCALE GENOMIC DNA]</scope>
    <source>
        <strain evidence="3">Ar21-2</strain>
    </source>
</reference>
<keyword evidence="3" id="KW-1185">Reference proteome</keyword>
<feature type="compositionally biased region" description="Basic and acidic residues" evidence="1">
    <location>
        <begin position="355"/>
        <end position="369"/>
    </location>
</feature>
<dbReference type="InParanoid" id="A0A2H3CCZ4"/>
<feature type="region of interest" description="Disordered" evidence="1">
    <location>
        <begin position="244"/>
        <end position="265"/>
    </location>
</feature>
<feature type="compositionally biased region" description="Basic and acidic residues" evidence="1">
    <location>
        <begin position="196"/>
        <end position="212"/>
    </location>
</feature>
<name>A0A2H3CCZ4_ARMGA</name>
<evidence type="ECO:0000313" key="3">
    <source>
        <dbReference type="Proteomes" id="UP000217790"/>
    </source>
</evidence>
<feature type="compositionally biased region" description="Polar residues" evidence="1">
    <location>
        <begin position="338"/>
        <end position="352"/>
    </location>
</feature>
<organism evidence="2 3">
    <name type="scientific">Armillaria gallica</name>
    <name type="common">Bulbous honey fungus</name>
    <name type="synonym">Armillaria bulbosa</name>
    <dbReference type="NCBI Taxonomy" id="47427"/>
    <lineage>
        <taxon>Eukaryota</taxon>
        <taxon>Fungi</taxon>
        <taxon>Dikarya</taxon>
        <taxon>Basidiomycota</taxon>
        <taxon>Agaricomycotina</taxon>
        <taxon>Agaricomycetes</taxon>
        <taxon>Agaricomycetidae</taxon>
        <taxon>Agaricales</taxon>
        <taxon>Marasmiineae</taxon>
        <taxon>Physalacriaceae</taxon>
        <taxon>Armillaria</taxon>
    </lineage>
</organism>
<sequence length="637" mass="69599">MNTHGIKANVPDTLKKHTREEQRKARELKKQQVDAAKAQKKAEAEGKKASAAKWIAAVEDKQVLEDKHIQSLRPDVNMAKHLLKLSQQSVASVLAQSKMHTSTASSLHENSANTDTIDQSPSPSPIASPNFDFASTLNNGTQVDSMSLTNGDDLLSLPGICTSKSELEGMTDDFGGSNSDTNKQVPGDRIAAADGSNDKREDPSSDEYKESDGTGSEGSGSESEAAMDIQKKFQEFLKAQKAEVKATKKKVKSEGKKKTAAERKEERLDVCRAVIAERNAVPKVSQIEVKPAAIPTKKCKEPASTISDPDPSNVESQKCSKTEVGGLAKDWRSVLASKSSALSGGDTMTATMPSVKREPGGKKKSSTEAKKIPAVVLQDEDVQEIDVKDHGNSKKLNWKNRDLPFEDFATSATISEPFGVTNHSEFKSTIQDLWKKIFSYLPPKCADSSIWAEHPAIYSVAAAAVRTYQSDIGKEALKVMERNWEREEMKGYTTEEERSAWVKQQLNGSWFLYKAPQEKVTVNAPYHYGNPVAGLAVAGSAVKRALTMWKEGSKTQGGTETNSRNNENSFKDDPWGTVANKYHSHLAGYDDDKWREIILDSAKYLNAKKNKLILGRGLSSVSSDGIVDGDDDITQSP</sequence>
<accession>A0A2H3CCZ4</accession>
<dbReference type="EMBL" id="KZ293737">
    <property type="protein sequence ID" value="PBK80945.1"/>
    <property type="molecule type" value="Genomic_DNA"/>
</dbReference>
<feature type="region of interest" description="Disordered" evidence="1">
    <location>
        <begin position="1"/>
        <end position="52"/>
    </location>
</feature>
<dbReference type="OrthoDB" id="2755811at2759"/>